<evidence type="ECO:0000313" key="3">
    <source>
        <dbReference type="Proteomes" id="UP000487350"/>
    </source>
</evidence>
<dbReference type="GO" id="GO:0043683">
    <property type="term" value="P:type IV pilus assembly"/>
    <property type="evidence" value="ECO:0007669"/>
    <property type="project" value="InterPro"/>
</dbReference>
<feature type="transmembrane region" description="Helical" evidence="1">
    <location>
        <begin position="12"/>
        <end position="33"/>
    </location>
</feature>
<comment type="caution">
    <text evidence="2">The sequence shown here is derived from an EMBL/GenBank/DDBJ whole genome shotgun (WGS) entry which is preliminary data.</text>
</comment>
<dbReference type="SUPFAM" id="SSF54523">
    <property type="entry name" value="Pili subunits"/>
    <property type="match status" value="1"/>
</dbReference>
<dbReference type="Gene3D" id="3.30.700.10">
    <property type="entry name" value="Glycoprotein, Type 4 Pilin"/>
    <property type="match status" value="1"/>
</dbReference>
<proteinExistence type="predicted"/>
<protein>
    <submittedName>
        <fullName evidence="2">Prepilin-type N-terminal cleavage/methylation domain-containing protein</fullName>
    </submittedName>
</protein>
<dbReference type="PANTHER" id="PTHR30093">
    <property type="entry name" value="GENERAL SECRETION PATHWAY PROTEIN G"/>
    <property type="match status" value="1"/>
</dbReference>
<keyword evidence="1" id="KW-0812">Transmembrane</keyword>
<dbReference type="NCBIfam" id="TIGR02532">
    <property type="entry name" value="IV_pilin_GFxxxE"/>
    <property type="match status" value="1"/>
</dbReference>
<dbReference type="EMBL" id="WJBU01000008">
    <property type="protein sequence ID" value="MRD47398.1"/>
    <property type="molecule type" value="Genomic_DNA"/>
</dbReference>
<dbReference type="Proteomes" id="UP000487350">
    <property type="component" value="Unassembled WGS sequence"/>
</dbReference>
<reference evidence="2 3" key="1">
    <citation type="submission" date="2019-11" db="EMBL/GenBank/DDBJ databases">
        <title>Caenimonas koreensis gen. nov., sp. nov., isolated from activated sludge.</title>
        <authorList>
            <person name="Seung H.R."/>
        </authorList>
    </citation>
    <scope>NUCLEOTIDE SEQUENCE [LARGE SCALE GENOMIC DNA]</scope>
    <source>
        <strain evidence="2 3">EMB320</strain>
    </source>
</reference>
<dbReference type="InterPro" id="IPR012902">
    <property type="entry name" value="N_methyl_site"/>
</dbReference>
<dbReference type="Pfam" id="PF16732">
    <property type="entry name" value="ComP_DUS"/>
    <property type="match status" value="1"/>
</dbReference>
<dbReference type="RefSeq" id="WP_153584733.1">
    <property type="nucleotide sequence ID" value="NZ_WJBU01000008.1"/>
</dbReference>
<sequence>MKQRVLSKGFTLIEIMIVVAIIAIIAAIALPSYTSYVARARRADARTTLLQAAQFMQRFYSANDQYDKTRDGTKDAIDVIPDNLKRSPIDGTQLYTLSFSGTPTASTYVLQMVPVAGSSMASDECGTYTINQAGAKTVSGSKSVAECWK</sequence>
<gene>
    <name evidence="2" type="ORF">GHT07_08925</name>
</gene>
<dbReference type="InterPro" id="IPR045584">
    <property type="entry name" value="Pilin-like"/>
</dbReference>
<dbReference type="InterPro" id="IPR031982">
    <property type="entry name" value="PilE-like"/>
</dbReference>
<organism evidence="2 3">
    <name type="scientific">Caenimonas koreensis DSM 17982</name>
    <dbReference type="NCBI Taxonomy" id="1121255"/>
    <lineage>
        <taxon>Bacteria</taxon>
        <taxon>Pseudomonadati</taxon>
        <taxon>Pseudomonadota</taxon>
        <taxon>Betaproteobacteria</taxon>
        <taxon>Burkholderiales</taxon>
        <taxon>Comamonadaceae</taxon>
        <taxon>Caenimonas</taxon>
    </lineage>
</organism>
<dbReference type="Pfam" id="PF07963">
    <property type="entry name" value="N_methyl"/>
    <property type="match status" value="1"/>
</dbReference>
<dbReference type="PROSITE" id="PS00409">
    <property type="entry name" value="PROKAR_NTER_METHYL"/>
    <property type="match status" value="1"/>
</dbReference>
<keyword evidence="3" id="KW-1185">Reference proteome</keyword>
<keyword evidence="1" id="KW-1133">Transmembrane helix</keyword>
<dbReference type="AlphaFoldDB" id="A0A844AYB1"/>
<accession>A0A844AYB1</accession>
<evidence type="ECO:0000256" key="1">
    <source>
        <dbReference type="SAM" id="Phobius"/>
    </source>
</evidence>
<name>A0A844AYB1_9BURK</name>
<dbReference type="PANTHER" id="PTHR30093:SF47">
    <property type="entry name" value="TYPE IV PILUS NON-CORE MINOR PILIN PILE"/>
    <property type="match status" value="1"/>
</dbReference>
<keyword evidence="1" id="KW-0472">Membrane</keyword>
<evidence type="ECO:0000313" key="2">
    <source>
        <dbReference type="EMBL" id="MRD47398.1"/>
    </source>
</evidence>
<dbReference type="OrthoDB" id="8592370at2"/>